<dbReference type="Pfam" id="PF13277">
    <property type="entry name" value="YmdB"/>
    <property type="match status" value="1"/>
</dbReference>
<feature type="non-terminal residue" evidence="1">
    <location>
        <position position="65"/>
    </location>
</feature>
<dbReference type="GO" id="GO:0004113">
    <property type="term" value="F:2',3'-cyclic-nucleotide 3'-phosphodiesterase activity"/>
    <property type="evidence" value="ECO:0007669"/>
    <property type="project" value="TreeGrafter"/>
</dbReference>
<organism evidence="1">
    <name type="scientific">Borrelia bissettiae</name>
    <name type="common">Borreliella bissettiae</name>
    <dbReference type="NCBI Taxonomy" id="64897"/>
    <lineage>
        <taxon>Bacteria</taxon>
        <taxon>Pseudomonadati</taxon>
        <taxon>Spirochaetota</taxon>
        <taxon>Spirochaetia</taxon>
        <taxon>Spirochaetales</taxon>
        <taxon>Borreliaceae</taxon>
        <taxon>Borreliella</taxon>
    </lineage>
</organism>
<reference evidence="1" key="1">
    <citation type="journal article" date="2015" name="Microbiology">
        <title>Similarities in murine infection and immune response to Borrelia bissettii and Borrelia burgdorferi sensu stricto.</title>
        <authorList>
            <person name="Leydet B.F.Jr."/>
            <person name="Liang F.T."/>
        </authorList>
    </citation>
    <scope>NUCLEOTIDE SEQUENCE [LARGE SCALE GENOMIC DNA]</scope>
    <source>
        <strain evidence="1">CO275</strain>
    </source>
</reference>
<reference evidence="1" key="2">
    <citation type="submission" date="2015-07" db="EMBL/GenBank/DDBJ databases">
        <authorList>
            <person name="Noorani M."/>
        </authorList>
    </citation>
    <scope>NUCLEOTIDE SEQUENCE</scope>
    <source>
        <strain evidence="1">CO275</strain>
    </source>
</reference>
<dbReference type="InterPro" id="IPR029052">
    <property type="entry name" value="Metallo-depent_PP-like"/>
</dbReference>
<comment type="caution">
    <text evidence="1">The sequence shown here is derived from an EMBL/GenBank/DDBJ whole genome shotgun (WGS) entry which is preliminary data.</text>
</comment>
<sequence length="65" mass="7128">MQDSTIKTLIIGDIIGESGLKKVFFNLKNIKNKYRIDLVIANGENSSNGFGITPEIANNLFRSGV</sequence>
<protein>
    <submittedName>
        <fullName evidence="1">Phosphoesterase</fullName>
    </submittedName>
</protein>
<dbReference type="Gene3D" id="3.60.21.10">
    <property type="match status" value="1"/>
</dbReference>
<dbReference type="InterPro" id="IPR005235">
    <property type="entry name" value="YmdB-like"/>
</dbReference>
<evidence type="ECO:0000313" key="1">
    <source>
        <dbReference type="EMBL" id="OJH15159.1"/>
    </source>
</evidence>
<gene>
    <name evidence="1" type="ORF">ER70_04310</name>
</gene>
<proteinExistence type="predicted"/>
<name>A0A1L8ZBL7_BORBI</name>
<dbReference type="EMBL" id="JNBW01000211">
    <property type="protein sequence ID" value="OJH15159.1"/>
    <property type="molecule type" value="Genomic_DNA"/>
</dbReference>
<dbReference type="PANTHER" id="PTHR36303:SF1">
    <property type="entry name" value="2',3'-CYCLIC-NUCLEOTIDE 2'-PHOSPHODIESTERASE"/>
    <property type="match status" value="1"/>
</dbReference>
<dbReference type="PANTHER" id="PTHR36303">
    <property type="entry name" value="2',3'-CYCLIC-NUCLEOTIDE 2'-PHOSPHODIESTERASE"/>
    <property type="match status" value="1"/>
</dbReference>
<dbReference type="AlphaFoldDB" id="A0A1L8ZBL7"/>
<accession>A0A1L8ZBL7</accession>
<dbReference type="SUPFAM" id="SSF56300">
    <property type="entry name" value="Metallo-dependent phosphatases"/>
    <property type="match status" value="1"/>
</dbReference>